<evidence type="ECO:0000313" key="1">
    <source>
        <dbReference type="EMBL" id="KAF7834607.1"/>
    </source>
</evidence>
<dbReference type="AlphaFoldDB" id="A0A834WY40"/>
<organism evidence="1 2">
    <name type="scientific">Senna tora</name>
    <dbReference type="NCBI Taxonomy" id="362788"/>
    <lineage>
        <taxon>Eukaryota</taxon>
        <taxon>Viridiplantae</taxon>
        <taxon>Streptophyta</taxon>
        <taxon>Embryophyta</taxon>
        <taxon>Tracheophyta</taxon>
        <taxon>Spermatophyta</taxon>
        <taxon>Magnoliopsida</taxon>
        <taxon>eudicotyledons</taxon>
        <taxon>Gunneridae</taxon>
        <taxon>Pentapetalae</taxon>
        <taxon>rosids</taxon>
        <taxon>fabids</taxon>
        <taxon>Fabales</taxon>
        <taxon>Fabaceae</taxon>
        <taxon>Caesalpinioideae</taxon>
        <taxon>Cassia clade</taxon>
        <taxon>Senna</taxon>
    </lineage>
</organism>
<protein>
    <submittedName>
        <fullName evidence="1">Protein phosphatase 4 core regulatory subunit R</fullName>
    </submittedName>
</protein>
<dbReference type="EMBL" id="JAAIUW010000004">
    <property type="protein sequence ID" value="KAF7834607.1"/>
    <property type="molecule type" value="Genomic_DNA"/>
</dbReference>
<proteinExistence type="predicted"/>
<sequence>MTIDVMPDVLNYSDAKSNLDISRDHIKGILQVIASSGKFCHEWDNKSSPTWESSDHFTMHYPLFDLEDKVTANGRGNVMNTSKISRQKFDTGPGHVARDAESKENQGLKRGVKYLFSAEFMASGT</sequence>
<gene>
    <name evidence="1" type="ORF">G2W53_009466</name>
</gene>
<keyword evidence="2" id="KW-1185">Reference proteome</keyword>
<dbReference type="OrthoDB" id="341898at2759"/>
<accession>A0A834WY40</accession>
<name>A0A834WY40_9FABA</name>
<dbReference type="Proteomes" id="UP000634136">
    <property type="component" value="Unassembled WGS sequence"/>
</dbReference>
<reference evidence="1" key="1">
    <citation type="submission" date="2020-09" db="EMBL/GenBank/DDBJ databases">
        <title>Genome-Enabled Discovery of Anthraquinone Biosynthesis in Senna tora.</title>
        <authorList>
            <person name="Kang S.-H."/>
            <person name="Pandey R.P."/>
            <person name="Lee C.-M."/>
            <person name="Sim J.-S."/>
            <person name="Jeong J.-T."/>
            <person name="Choi B.-S."/>
            <person name="Jung M."/>
            <person name="Ginzburg D."/>
            <person name="Zhao K."/>
            <person name="Won S.Y."/>
            <person name="Oh T.-J."/>
            <person name="Yu Y."/>
            <person name="Kim N.-H."/>
            <person name="Lee O.R."/>
            <person name="Lee T.-H."/>
            <person name="Bashyal P."/>
            <person name="Kim T.-S."/>
            <person name="Lee W.-H."/>
            <person name="Kawkins C."/>
            <person name="Kim C.-K."/>
            <person name="Kim J.S."/>
            <person name="Ahn B.O."/>
            <person name="Rhee S.Y."/>
            <person name="Sohng J.K."/>
        </authorList>
    </citation>
    <scope>NUCLEOTIDE SEQUENCE</scope>
    <source>
        <tissue evidence="1">Leaf</tissue>
    </source>
</reference>
<comment type="caution">
    <text evidence="1">The sequence shown here is derived from an EMBL/GenBank/DDBJ whole genome shotgun (WGS) entry which is preliminary data.</text>
</comment>
<evidence type="ECO:0000313" key="2">
    <source>
        <dbReference type="Proteomes" id="UP000634136"/>
    </source>
</evidence>